<keyword evidence="1" id="KW-0732">Signal</keyword>
<evidence type="ECO:0000313" key="4">
    <source>
        <dbReference type="Proteomes" id="UP000190367"/>
    </source>
</evidence>
<evidence type="ECO:0000259" key="2">
    <source>
        <dbReference type="Pfam" id="PF22442"/>
    </source>
</evidence>
<dbReference type="InterPro" id="IPR054136">
    <property type="entry name" value="Gp49_pectate_lyase-like"/>
</dbReference>
<accession>A0A1T4SNH5</accession>
<dbReference type="SMART" id="SM00710">
    <property type="entry name" value="PbH1"/>
    <property type="match status" value="7"/>
</dbReference>
<dbReference type="Proteomes" id="UP000190367">
    <property type="component" value="Unassembled WGS sequence"/>
</dbReference>
<feature type="chain" id="PRO_5012007072" description="Gp49 pectin lyase-like domain-containing protein" evidence="1">
    <location>
        <begin position="20"/>
        <end position="1098"/>
    </location>
</feature>
<proteinExistence type="predicted"/>
<organism evidence="3 4">
    <name type="scientific">Chitinophaga eiseniae</name>
    <dbReference type="NCBI Taxonomy" id="634771"/>
    <lineage>
        <taxon>Bacteria</taxon>
        <taxon>Pseudomonadati</taxon>
        <taxon>Bacteroidota</taxon>
        <taxon>Chitinophagia</taxon>
        <taxon>Chitinophagales</taxon>
        <taxon>Chitinophagaceae</taxon>
        <taxon>Chitinophaga</taxon>
    </lineage>
</organism>
<dbReference type="Gene3D" id="2.160.20.10">
    <property type="entry name" value="Single-stranded right-handed beta-helix, Pectin lyase-like"/>
    <property type="match status" value="1"/>
</dbReference>
<keyword evidence="4" id="KW-1185">Reference proteome</keyword>
<sequence length="1098" mass="117270">MKRIVNVIIVLLLACTASAQTYQNRPEYGWRFKNIIVDSTLNLPRDTVMRSNLAVPGAIVYQLSDSSLYTWNGSWWNKIVSASQITALDSARRSNDTLYFRLTSGGELAIKMTGIPQANINALPDSLLNKPTYGAADLRYIRNQITAPQAGPGFNINGQAIITRPTYGFGDYLTFVAGMTGTDTSYIGPTTSATGGLGFKMNRAADFRFYDLSSTIFQIKRDTVTNITGVFSMQNAAGNHVLFGTPGQFKPTYSGRSPGSRLVFYPHMGTNSVDKAIGVDSTELWASVDSVGTKYSFGWYAGTQKLANLRGDSLLTAYKLQLYNANTGAGRAIVGDAAGNMDWGKIGEVDTVQALNSFYSYTGRANLLYWIDTTRGGLFYRIAGPAVADTGVIIPGAAGGYWKRIYDKHTVKVDWWGPARDGITDDLRIIQKALDFGATNVVLGNGSYAISYQVNLRDGVNLSGQGIDKTIIVALPSTANPPPVGPPDTWALYGEGTVTQLPNLTSVAKTQDTSIALVSSTSLNANDLIMIGDTASYSYSSYRYFYKQGEYFFTTKSSTGSTAYVQGGLFGNYPTASTSVYKVTPIKGSISNLTVDSRNYTIGIGIKHGLGYNVYNVKSINGNRGNINYYFCINSGIRDCYASMNQQSINPYGLLIANSQNITIERNYAYATRHGISVGSMASYPLVNRGIRVINNTFADSTNSGGNGAVDFHGNVEGSVIANNTVYGSISAGGGNNMISGNTIYLGNHSNRAIFLYEVRDANYDIKDNNVTFSSGTYDLLGSGFNFSGAGGEAIGGTLRITGNRFTYLNSATATNTIYTYYNLATANINVYISGNTIVHQPNTLANMGAAALGLNGTSRFNTITITNNVFKYAGIRADYSRNVQIRSNTLDSSNTYAVLSSNNGSVDISSNHAEGYGYAGTANTGFLVSNTGRVWFNNNYGGSNAASHAYRAVFSSDTSLQIGVNNLYGSTNSAYSISGSTTAQNNIFPSGYLGVGVNPASTLQSGGSFGATTSSISTSTTLGEVTTVFITASGITVTLPAAATYPNRIYKIRNTTAGSCTISSVSIDGSGTTTFPANTTWEVQSDGAGWKLLSRSN</sequence>
<dbReference type="AlphaFoldDB" id="A0A1T4SNH5"/>
<name>A0A1T4SNH5_9BACT</name>
<dbReference type="InterPro" id="IPR006626">
    <property type="entry name" value="PbH1"/>
</dbReference>
<dbReference type="Pfam" id="PF22442">
    <property type="entry name" value="Gp49_Pectate_lyase_like"/>
    <property type="match status" value="1"/>
</dbReference>
<dbReference type="EMBL" id="FUWZ01000003">
    <property type="protein sequence ID" value="SKA29723.1"/>
    <property type="molecule type" value="Genomic_DNA"/>
</dbReference>
<dbReference type="InterPro" id="IPR011050">
    <property type="entry name" value="Pectin_lyase_fold/virulence"/>
</dbReference>
<dbReference type="STRING" id="634771.SAMN04488128_103164"/>
<reference evidence="4" key="1">
    <citation type="submission" date="2017-02" db="EMBL/GenBank/DDBJ databases">
        <authorList>
            <person name="Varghese N."/>
            <person name="Submissions S."/>
        </authorList>
    </citation>
    <scope>NUCLEOTIDE SEQUENCE [LARGE SCALE GENOMIC DNA]</scope>
    <source>
        <strain evidence="4">DSM 22224</strain>
    </source>
</reference>
<feature type="domain" description="Gp49 pectin lyase-like" evidence="2">
    <location>
        <begin position="631"/>
        <end position="840"/>
    </location>
</feature>
<dbReference type="OrthoDB" id="681016at2"/>
<protein>
    <recommendedName>
        <fullName evidence="2">Gp49 pectin lyase-like domain-containing protein</fullName>
    </recommendedName>
</protein>
<gene>
    <name evidence="3" type="ORF">SAMN04488128_103164</name>
</gene>
<dbReference type="PROSITE" id="PS51257">
    <property type="entry name" value="PROKAR_LIPOPROTEIN"/>
    <property type="match status" value="1"/>
</dbReference>
<dbReference type="RefSeq" id="WP_143312996.1">
    <property type="nucleotide sequence ID" value="NZ_FUWZ01000003.1"/>
</dbReference>
<dbReference type="SUPFAM" id="SSF51126">
    <property type="entry name" value="Pectin lyase-like"/>
    <property type="match status" value="1"/>
</dbReference>
<dbReference type="InterPro" id="IPR012334">
    <property type="entry name" value="Pectin_lyas_fold"/>
</dbReference>
<evidence type="ECO:0000256" key="1">
    <source>
        <dbReference type="SAM" id="SignalP"/>
    </source>
</evidence>
<evidence type="ECO:0000313" key="3">
    <source>
        <dbReference type="EMBL" id="SKA29723.1"/>
    </source>
</evidence>
<feature type="signal peptide" evidence="1">
    <location>
        <begin position="1"/>
        <end position="19"/>
    </location>
</feature>